<dbReference type="PROSITE" id="PS00616">
    <property type="entry name" value="HIS_ACID_PHOSPHAT_1"/>
    <property type="match status" value="1"/>
</dbReference>
<dbReference type="STRING" id="341454.A0A4S2N1K1"/>
<evidence type="ECO:0000256" key="1">
    <source>
        <dbReference type="ARBA" id="ARBA00005375"/>
    </source>
</evidence>
<evidence type="ECO:0000256" key="7">
    <source>
        <dbReference type="SAM" id="Phobius"/>
    </source>
</evidence>
<feature type="active site" description="Nucleophile" evidence="5">
    <location>
        <position position="121"/>
    </location>
</feature>
<dbReference type="Proteomes" id="UP000298138">
    <property type="component" value="Unassembled WGS sequence"/>
</dbReference>
<keyword evidence="7" id="KW-0812">Transmembrane</keyword>
<feature type="disulfide bond" evidence="6">
    <location>
        <begin position="313"/>
        <end position="326"/>
    </location>
</feature>
<keyword evidence="6" id="KW-1015">Disulfide bond</keyword>
<dbReference type="Pfam" id="PF00328">
    <property type="entry name" value="His_Phos_2"/>
    <property type="match status" value="1"/>
</dbReference>
<dbReference type="SUPFAM" id="SSF53254">
    <property type="entry name" value="Phosphoglycerate mutase-like"/>
    <property type="match status" value="1"/>
</dbReference>
<reference evidence="8 9" key="1">
    <citation type="submission" date="2019-04" db="EMBL/GenBank/DDBJ databases">
        <title>Comparative genomics and transcriptomics to analyze fruiting body development in filamentous ascomycetes.</title>
        <authorList>
            <consortium name="DOE Joint Genome Institute"/>
            <person name="Lutkenhaus R."/>
            <person name="Traeger S."/>
            <person name="Breuer J."/>
            <person name="Kuo A."/>
            <person name="Lipzen A."/>
            <person name="Pangilinan J."/>
            <person name="Dilworth D."/>
            <person name="Sandor L."/>
            <person name="Poggeler S."/>
            <person name="Barry K."/>
            <person name="Grigoriev I.V."/>
            <person name="Nowrousian M."/>
        </authorList>
    </citation>
    <scope>NUCLEOTIDE SEQUENCE [LARGE SCALE GENOMIC DNA]</scope>
    <source>
        <strain evidence="8 9">CBS 389.68</strain>
    </source>
</reference>
<name>A0A4S2N1K1_9PEZI</name>
<keyword evidence="9" id="KW-1185">Reference proteome</keyword>
<feature type="disulfide bond" evidence="6">
    <location>
        <begin position="110"/>
        <end position="437"/>
    </location>
</feature>
<dbReference type="InterPro" id="IPR029033">
    <property type="entry name" value="His_PPase_superfam"/>
</dbReference>
<dbReference type="AlphaFoldDB" id="A0A4S2N1K1"/>
<dbReference type="EMBL" id="ML220114">
    <property type="protein sequence ID" value="TGZ82846.1"/>
    <property type="molecule type" value="Genomic_DNA"/>
</dbReference>
<proteinExistence type="inferred from homology"/>
<accession>A0A4S2N1K1</accession>
<dbReference type="InParanoid" id="A0A4S2N1K1"/>
<evidence type="ECO:0000313" key="8">
    <source>
        <dbReference type="EMBL" id="TGZ82846.1"/>
    </source>
</evidence>
<dbReference type="GO" id="GO:0016158">
    <property type="term" value="F:inositol hexakisphosphate 3-phosphatase activity"/>
    <property type="evidence" value="ECO:0007669"/>
    <property type="project" value="UniProtKB-EC"/>
</dbReference>
<dbReference type="CDD" id="cd07061">
    <property type="entry name" value="HP_HAP_like"/>
    <property type="match status" value="1"/>
</dbReference>
<feature type="active site" description="Proton donor" evidence="5">
    <location>
        <position position="388"/>
    </location>
</feature>
<gene>
    <name evidence="8" type="ORF">EX30DRAFT_339119</name>
</gene>
<dbReference type="OrthoDB" id="6509975at2759"/>
<dbReference type="FunCoup" id="A0A4S2N1K1">
    <property type="interactions" value="434"/>
</dbReference>
<keyword evidence="7" id="KW-0472">Membrane</keyword>
<sequence>MAPPSARRCSRLCLRLVLILLVLSTMLVLLSTVVFLLNPSSALSWALGSPQQVLAPAPDPGAYGGTSDCHCDDKGRQGQWNILYHLGGNSPWIQKIDDVVEGGFDPPKGCAVDMIHMMSRHGERYPTVNAGARMIKLLERVKAAGTPLKGSLEFLNEWKYFSETPGDHFEQLTTTGPYSGILQAFSTGVKLSTRYRHLMNFNDSAPPTYLWAGDVTRVVDTARYFSTGFFGLNSKHAKVIPVSEAADLGGNTLTPGETCLNNNLDIIKGHDNGYTQLYKFQSSYLPTISQRLLLENPTLEFTPSEIYSMQELCGFETLVRGSSPWCSVFTPAEWDSFEYARDVIHYYRSGPGNPYSRAMGWLWLNATTNLLVEGPMRAGPMYFSFVHDGDIVPLLSALGLFNDAHDLPVTHVEARRKWKTSQVTPMGGRIILERMTCGDDEQYVRINVNDGIVALDGCDSGPGKSCPLERFKEYVEKSGKEAGDFREVCGLGKDAEEGIRFLRQPGYGGYEQ</sequence>
<keyword evidence="3" id="KW-0378">Hydrolase</keyword>
<dbReference type="InterPro" id="IPR016274">
    <property type="entry name" value="Histidine_acid_Pase_euk"/>
</dbReference>
<evidence type="ECO:0000256" key="6">
    <source>
        <dbReference type="PIRSR" id="PIRSR000894-2"/>
    </source>
</evidence>
<keyword evidence="7" id="KW-1133">Transmembrane helix</keyword>
<organism evidence="8 9">
    <name type="scientific">Ascodesmis nigricans</name>
    <dbReference type="NCBI Taxonomy" id="341454"/>
    <lineage>
        <taxon>Eukaryota</taxon>
        <taxon>Fungi</taxon>
        <taxon>Dikarya</taxon>
        <taxon>Ascomycota</taxon>
        <taxon>Pezizomycotina</taxon>
        <taxon>Pezizomycetes</taxon>
        <taxon>Pezizales</taxon>
        <taxon>Ascodesmidaceae</taxon>
        <taxon>Ascodesmis</taxon>
    </lineage>
</organism>
<dbReference type="EC" id="3.1.3.8" evidence="2"/>
<dbReference type="Gene3D" id="3.40.50.1240">
    <property type="entry name" value="Phosphoglycerate mutase-like"/>
    <property type="match status" value="1"/>
</dbReference>
<dbReference type="GO" id="GO:0003993">
    <property type="term" value="F:acid phosphatase activity"/>
    <property type="evidence" value="ECO:0007669"/>
    <property type="project" value="TreeGrafter"/>
</dbReference>
<evidence type="ECO:0000256" key="4">
    <source>
        <dbReference type="ARBA" id="ARBA00023180"/>
    </source>
</evidence>
<keyword evidence="4" id="KW-0325">Glycoprotein</keyword>
<evidence type="ECO:0000256" key="2">
    <source>
        <dbReference type="ARBA" id="ARBA00012632"/>
    </source>
</evidence>
<protein>
    <recommendedName>
        <fullName evidence="2">3-phytase</fullName>
        <ecNumber evidence="2">3.1.3.8</ecNumber>
    </recommendedName>
</protein>
<feature type="disulfide bond" evidence="6">
    <location>
        <begin position="458"/>
        <end position="466"/>
    </location>
</feature>
<dbReference type="PIRSF" id="PIRSF000894">
    <property type="entry name" value="Acid_phosphatase"/>
    <property type="match status" value="1"/>
</dbReference>
<evidence type="ECO:0000313" key="9">
    <source>
        <dbReference type="Proteomes" id="UP000298138"/>
    </source>
</evidence>
<comment type="similarity">
    <text evidence="1">Belongs to the histidine acid phosphatase family.</text>
</comment>
<dbReference type="InterPro" id="IPR000560">
    <property type="entry name" value="His_Pase_clade-2"/>
</dbReference>
<evidence type="ECO:0000256" key="3">
    <source>
        <dbReference type="ARBA" id="ARBA00022801"/>
    </source>
</evidence>
<evidence type="ECO:0000256" key="5">
    <source>
        <dbReference type="PIRSR" id="PIRSR000894-1"/>
    </source>
</evidence>
<dbReference type="InterPro" id="IPR033379">
    <property type="entry name" value="Acid_Pase_AS"/>
</dbReference>
<dbReference type="PANTHER" id="PTHR20963:SF18">
    <property type="entry name" value="ACID PHOSPHATASE PHO11-RELATED"/>
    <property type="match status" value="1"/>
</dbReference>
<feature type="transmembrane region" description="Helical" evidence="7">
    <location>
        <begin position="12"/>
        <end position="37"/>
    </location>
</feature>
<dbReference type="PANTHER" id="PTHR20963">
    <property type="entry name" value="MULTIPLE INOSITOL POLYPHOSPHATE PHOSPHATASE-RELATED"/>
    <property type="match status" value="1"/>
</dbReference>
<dbReference type="GO" id="GO:0009277">
    <property type="term" value="C:fungal-type cell wall"/>
    <property type="evidence" value="ECO:0007669"/>
    <property type="project" value="TreeGrafter"/>
</dbReference>